<evidence type="ECO:0000313" key="2">
    <source>
        <dbReference type="Proteomes" id="UP000663868"/>
    </source>
</evidence>
<reference evidence="1" key="1">
    <citation type="submission" date="2021-02" db="EMBL/GenBank/DDBJ databases">
        <authorList>
            <person name="Nowell W R."/>
        </authorList>
    </citation>
    <scope>NUCLEOTIDE SEQUENCE</scope>
</reference>
<feature type="non-terminal residue" evidence="1">
    <location>
        <position position="111"/>
    </location>
</feature>
<sequence length="111" mass="11669">VLNEIQRITVDSSAISEQQQIAFTVSPTSGVSEVQSVQVDVSTFQIGFRGVYTAVLTGRPSASAVQAALNDLPSIYPLSVTVTATSTLYIVTFPDVMGNVPLLTCVSTSTN</sequence>
<feature type="non-terminal residue" evidence="1">
    <location>
        <position position="1"/>
    </location>
</feature>
<dbReference type="Proteomes" id="UP000663868">
    <property type="component" value="Unassembled WGS sequence"/>
</dbReference>
<accession>A0A820R6R1</accession>
<comment type="caution">
    <text evidence="1">The sequence shown here is derived from an EMBL/GenBank/DDBJ whole genome shotgun (WGS) entry which is preliminary data.</text>
</comment>
<name>A0A820R6R1_9BILA</name>
<protein>
    <submittedName>
        <fullName evidence="1">Uncharacterized protein</fullName>
    </submittedName>
</protein>
<evidence type="ECO:0000313" key="1">
    <source>
        <dbReference type="EMBL" id="CAF4432767.1"/>
    </source>
</evidence>
<proteinExistence type="predicted"/>
<gene>
    <name evidence="1" type="ORF">KXQ929_LOCUS52884</name>
</gene>
<organism evidence="1 2">
    <name type="scientific">Adineta steineri</name>
    <dbReference type="NCBI Taxonomy" id="433720"/>
    <lineage>
        <taxon>Eukaryota</taxon>
        <taxon>Metazoa</taxon>
        <taxon>Spiralia</taxon>
        <taxon>Gnathifera</taxon>
        <taxon>Rotifera</taxon>
        <taxon>Eurotatoria</taxon>
        <taxon>Bdelloidea</taxon>
        <taxon>Adinetida</taxon>
        <taxon>Adinetidae</taxon>
        <taxon>Adineta</taxon>
    </lineage>
</organism>
<dbReference type="AlphaFoldDB" id="A0A820R6R1"/>
<dbReference type="EMBL" id="CAJOBB010028872">
    <property type="protein sequence ID" value="CAF4432767.1"/>
    <property type="molecule type" value="Genomic_DNA"/>
</dbReference>